<keyword evidence="4" id="KW-1185">Reference proteome</keyword>
<sequence length="335" mass="35967">MQHASLAKVVFVEPGAARDLVPTSAPTTEFRSRPQSSRFFHSTNHNRWLIKIMFRTASRVPISSRRGSLRSECLNPGLRLAQLVRLRTQSARLHSLDASHTPPKTDSPSLPPPPPPKDNAYSTSSNFLSNPPSALYTKSLFSRSVNSLSHSLGRAPSQGQPLSPDSNPITPLTTGSFGAPQHGSTGSQTGILGRGMTASPVPSGSGVSLNSANGDMNATKRKKPLFKLSSLGLKNKSRRDLSETASMSTSTSEYEESGKEEGDEGISVPWNFQHHIHVDEGYIGLPPSWATALSSAGFGDEEIAAIHARRKAAAAANLKNGYVFILSGQVDWFNI</sequence>
<dbReference type="InterPro" id="IPR036936">
    <property type="entry name" value="CRIB_dom_sf"/>
</dbReference>
<dbReference type="PROSITE" id="PS50108">
    <property type="entry name" value="CRIB"/>
    <property type="match status" value="1"/>
</dbReference>
<gene>
    <name evidence="3" type="ORF">PISMIDRAFT_356591</name>
</gene>
<accession>A0A0C9Z7F0</accession>
<feature type="region of interest" description="Disordered" evidence="1">
    <location>
        <begin position="237"/>
        <end position="266"/>
    </location>
</feature>
<evidence type="ECO:0000259" key="2">
    <source>
        <dbReference type="PROSITE" id="PS50108"/>
    </source>
</evidence>
<feature type="compositionally biased region" description="Low complexity" evidence="1">
    <location>
        <begin position="243"/>
        <end position="252"/>
    </location>
</feature>
<evidence type="ECO:0000256" key="1">
    <source>
        <dbReference type="SAM" id="MobiDB-lite"/>
    </source>
</evidence>
<reference evidence="4" key="2">
    <citation type="submission" date="2015-01" db="EMBL/GenBank/DDBJ databases">
        <title>Evolutionary Origins and Diversification of the Mycorrhizal Mutualists.</title>
        <authorList>
            <consortium name="DOE Joint Genome Institute"/>
            <consortium name="Mycorrhizal Genomics Consortium"/>
            <person name="Kohler A."/>
            <person name="Kuo A."/>
            <person name="Nagy L.G."/>
            <person name="Floudas D."/>
            <person name="Copeland A."/>
            <person name="Barry K.W."/>
            <person name="Cichocki N."/>
            <person name="Veneault-Fourrey C."/>
            <person name="LaButti K."/>
            <person name="Lindquist E.A."/>
            <person name="Lipzen A."/>
            <person name="Lundell T."/>
            <person name="Morin E."/>
            <person name="Murat C."/>
            <person name="Riley R."/>
            <person name="Ohm R."/>
            <person name="Sun H."/>
            <person name="Tunlid A."/>
            <person name="Henrissat B."/>
            <person name="Grigoriev I.V."/>
            <person name="Hibbett D.S."/>
            <person name="Martin F."/>
        </authorList>
    </citation>
    <scope>NUCLEOTIDE SEQUENCE [LARGE SCALE GENOMIC DNA]</scope>
    <source>
        <strain evidence="4">441</strain>
    </source>
</reference>
<feature type="compositionally biased region" description="Polar residues" evidence="1">
    <location>
        <begin position="157"/>
        <end position="190"/>
    </location>
</feature>
<dbReference type="EMBL" id="KN833710">
    <property type="protein sequence ID" value="KIK25231.1"/>
    <property type="molecule type" value="Genomic_DNA"/>
</dbReference>
<evidence type="ECO:0000313" key="4">
    <source>
        <dbReference type="Proteomes" id="UP000054018"/>
    </source>
</evidence>
<organism evidence="3 4">
    <name type="scientific">Pisolithus microcarpus 441</name>
    <dbReference type="NCBI Taxonomy" id="765257"/>
    <lineage>
        <taxon>Eukaryota</taxon>
        <taxon>Fungi</taxon>
        <taxon>Dikarya</taxon>
        <taxon>Basidiomycota</taxon>
        <taxon>Agaricomycotina</taxon>
        <taxon>Agaricomycetes</taxon>
        <taxon>Agaricomycetidae</taxon>
        <taxon>Boletales</taxon>
        <taxon>Sclerodermatineae</taxon>
        <taxon>Pisolithaceae</taxon>
        <taxon>Pisolithus</taxon>
    </lineage>
</organism>
<protein>
    <recommendedName>
        <fullName evidence="2">CRIB domain-containing protein</fullName>
    </recommendedName>
</protein>
<feature type="region of interest" description="Disordered" evidence="1">
    <location>
        <begin position="94"/>
        <end position="126"/>
    </location>
</feature>
<feature type="compositionally biased region" description="Polar residues" evidence="1">
    <location>
        <begin position="200"/>
        <end position="216"/>
    </location>
</feature>
<dbReference type="Proteomes" id="UP000054018">
    <property type="component" value="Unassembled WGS sequence"/>
</dbReference>
<dbReference type="OrthoDB" id="2693499at2759"/>
<dbReference type="Pfam" id="PF00786">
    <property type="entry name" value="PBD"/>
    <property type="match status" value="1"/>
</dbReference>
<feature type="region of interest" description="Disordered" evidence="1">
    <location>
        <begin position="149"/>
        <end position="221"/>
    </location>
</feature>
<dbReference type="AlphaFoldDB" id="A0A0C9Z7F0"/>
<evidence type="ECO:0000313" key="3">
    <source>
        <dbReference type="EMBL" id="KIK25231.1"/>
    </source>
</evidence>
<feature type="domain" description="CRIB" evidence="2">
    <location>
        <begin position="266"/>
        <end position="279"/>
    </location>
</feature>
<name>A0A0C9Z7F0_9AGAM</name>
<reference evidence="3 4" key="1">
    <citation type="submission" date="2014-04" db="EMBL/GenBank/DDBJ databases">
        <authorList>
            <consortium name="DOE Joint Genome Institute"/>
            <person name="Kuo A."/>
            <person name="Kohler A."/>
            <person name="Costa M.D."/>
            <person name="Nagy L.G."/>
            <person name="Floudas D."/>
            <person name="Copeland A."/>
            <person name="Barry K.W."/>
            <person name="Cichocki N."/>
            <person name="Veneault-Fourrey C."/>
            <person name="LaButti K."/>
            <person name="Lindquist E.A."/>
            <person name="Lipzen A."/>
            <person name="Lundell T."/>
            <person name="Morin E."/>
            <person name="Murat C."/>
            <person name="Sun H."/>
            <person name="Tunlid A."/>
            <person name="Henrissat B."/>
            <person name="Grigoriev I.V."/>
            <person name="Hibbett D.S."/>
            <person name="Martin F."/>
            <person name="Nordberg H.P."/>
            <person name="Cantor M.N."/>
            <person name="Hua S.X."/>
        </authorList>
    </citation>
    <scope>NUCLEOTIDE SEQUENCE [LARGE SCALE GENOMIC DNA]</scope>
    <source>
        <strain evidence="3 4">441</strain>
    </source>
</reference>
<proteinExistence type="predicted"/>
<dbReference type="InterPro" id="IPR000095">
    <property type="entry name" value="CRIB_dom"/>
</dbReference>
<dbReference type="HOGENOM" id="CLU_829277_0_0_1"/>
<dbReference type="STRING" id="765257.A0A0C9Z7F0"/>
<dbReference type="Gene3D" id="3.90.810.10">
    <property type="entry name" value="CRIB domain"/>
    <property type="match status" value="1"/>
</dbReference>